<dbReference type="Proteomes" id="UP001165069">
    <property type="component" value="Unassembled WGS sequence"/>
</dbReference>
<evidence type="ECO:0000259" key="6">
    <source>
        <dbReference type="Pfam" id="PF16874"/>
    </source>
</evidence>
<reference evidence="8 9" key="1">
    <citation type="journal article" date="2023" name="Antonie Van Leeuwenhoek">
        <title>Mesoterricola silvestris gen. nov., sp. nov., Mesoterricola sediminis sp. nov., Geothrix oryzae sp. nov., Geothrix edaphica sp. nov., Geothrix rubra sp. nov., and Geothrix limicola sp. nov., six novel members of Acidobacteriota isolated from soils.</title>
        <authorList>
            <person name="Itoh H."/>
            <person name="Sugisawa Y."/>
            <person name="Mise K."/>
            <person name="Xu Z."/>
            <person name="Kuniyasu M."/>
            <person name="Ushijima N."/>
            <person name="Kawano K."/>
            <person name="Kobayashi E."/>
            <person name="Shiratori Y."/>
            <person name="Masuda Y."/>
            <person name="Senoo K."/>
        </authorList>
    </citation>
    <scope>NUCLEOTIDE SEQUENCE [LARGE SCALE GENOMIC DNA]</scope>
    <source>
        <strain evidence="8 9">Red804</strain>
    </source>
</reference>
<accession>A0ABQ5QG36</accession>
<dbReference type="PRINTS" id="PR00743">
    <property type="entry name" value="GLHYDRLASE36"/>
</dbReference>
<comment type="catalytic activity">
    <reaction evidence="1 5">
        <text>Hydrolysis of terminal, non-reducing alpha-D-galactose residues in alpha-D-galactosides, including galactose oligosaccharides, galactomannans and galactolipids.</text>
        <dbReference type="EC" id="3.2.1.22"/>
    </reaction>
</comment>
<dbReference type="PANTHER" id="PTHR43053:SF3">
    <property type="entry name" value="ALPHA-GALACTOSIDASE C-RELATED"/>
    <property type="match status" value="1"/>
</dbReference>
<keyword evidence="4 5" id="KW-0326">Glycosidase</keyword>
<keyword evidence="3 5" id="KW-0378">Hydrolase</keyword>
<dbReference type="InterPro" id="IPR038417">
    <property type="entry name" value="Alpga-gal_N_sf"/>
</dbReference>
<comment type="caution">
    <text evidence="8">The sequence shown here is derived from an EMBL/GenBank/DDBJ whole genome shotgun (WGS) entry which is preliminary data.</text>
</comment>
<dbReference type="InterPro" id="IPR031704">
    <property type="entry name" value="Glyco_hydro_36_N"/>
</dbReference>
<dbReference type="EMBL" id="BSDE01000003">
    <property type="protein sequence ID" value="GLH73115.1"/>
    <property type="molecule type" value="Genomic_DNA"/>
</dbReference>
<evidence type="ECO:0000256" key="1">
    <source>
        <dbReference type="ARBA" id="ARBA00001255"/>
    </source>
</evidence>
<dbReference type="PANTHER" id="PTHR43053">
    <property type="entry name" value="GLYCOSIDASE FAMILY 31"/>
    <property type="match status" value="1"/>
</dbReference>
<evidence type="ECO:0000313" key="9">
    <source>
        <dbReference type="Proteomes" id="UP001165069"/>
    </source>
</evidence>
<feature type="domain" description="Glycosyl hydrolase family 36 N-terminal" evidence="7">
    <location>
        <begin position="84"/>
        <end position="272"/>
    </location>
</feature>
<evidence type="ECO:0000256" key="5">
    <source>
        <dbReference type="PIRNR" id="PIRNR005536"/>
    </source>
</evidence>
<dbReference type="InterPro" id="IPR013785">
    <property type="entry name" value="Aldolase_TIM"/>
</dbReference>
<dbReference type="RefSeq" id="WP_285573733.1">
    <property type="nucleotide sequence ID" value="NZ_BSDE01000003.1"/>
</dbReference>
<dbReference type="Gene3D" id="2.60.40.1180">
    <property type="entry name" value="Golgi alpha-mannosidase II"/>
    <property type="match status" value="1"/>
</dbReference>
<dbReference type="InterPro" id="IPR002252">
    <property type="entry name" value="Glyco_hydro_36"/>
</dbReference>
<dbReference type="SUPFAM" id="SSF51445">
    <property type="entry name" value="(Trans)glycosidases"/>
    <property type="match status" value="1"/>
</dbReference>
<dbReference type="InterPro" id="IPR050985">
    <property type="entry name" value="Alpha-glycosidase_related"/>
</dbReference>
<evidence type="ECO:0000256" key="3">
    <source>
        <dbReference type="ARBA" id="ARBA00022801"/>
    </source>
</evidence>
<dbReference type="Gene3D" id="3.20.20.70">
    <property type="entry name" value="Aldolase class I"/>
    <property type="match status" value="1"/>
</dbReference>
<dbReference type="CDD" id="cd14791">
    <property type="entry name" value="GH36"/>
    <property type="match status" value="1"/>
</dbReference>
<dbReference type="InterPro" id="IPR031705">
    <property type="entry name" value="Glyco_hydro_36_C"/>
</dbReference>
<name>A0ABQ5QG36_9BACT</name>
<keyword evidence="9" id="KW-1185">Reference proteome</keyword>
<dbReference type="Gene3D" id="2.70.98.60">
    <property type="entry name" value="alpha-galactosidase from lactobacil brevis"/>
    <property type="match status" value="1"/>
</dbReference>
<dbReference type="Pfam" id="PF02065">
    <property type="entry name" value="Melibiase"/>
    <property type="match status" value="1"/>
</dbReference>
<dbReference type="Pfam" id="PF16875">
    <property type="entry name" value="Glyco_hydro_36N"/>
    <property type="match status" value="1"/>
</dbReference>
<protein>
    <recommendedName>
        <fullName evidence="2 5">Alpha-galactosidase</fullName>
        <ecNumber evidence="2 5">3.2.1.22</ecNumber>
    </recommendedName>
</protein>
<dbReference type="InterPro" id="IPR017853">
    <property type="entry name" value="GH"/>
</dbReference>
<gene>
    <name evidence="8" type="ORF">GETHLI_16170</name>
</gene>
<evidence type="ECO:0000256" key="4">
    <source>
        <dbReference type="ARBA" id="ARBA00023295"/>
    </source>
</evidence>
<organism evidence="8 9">
    <name type="scientific">Geothrix limicola</name>
    <dbReference type="NCBI Taxonomy" id="2927978"/>
    <lineage>
        <taxon>Bacteria</taxon>
        <taxon>Pseudomonadati</taxon>
        <taxon>Acidobacteriota</taxon>
        <taxon>Holophagae</taxon>
        <taxon>Holophagales</taxon>
        <taxon>Holophagaceae</taxon>
        <taxon>Geothrix</taxon>
    </lineage>
</organism>
<feature type="domain" description="Glycosyl hydrolase family 36 C-terminal" evidence="6">
    <location>
        <begin position="641"/>
        <end position="728"/>
    </location>
</feature>
<evidence type="ECO:0000256" key="2">
    <source>
        <dbReference type="ARBA" id="ARBA00012755"/>
    </source>
</evidence>
<dbReference type="EC" id="3.2.1.22" evidence="2 5"/>
<dbReference type="PIRSF" id="PIRSF005536">
    <property type="entry name" value="Agal"/>
    <property type="match status" value="1"/>
</dbReference>
<evidence type="ECO:0000259" key="7">
    <source>
        <dbReference type="Pfam" id="PF16875"/>
    </source>
</evidence>
<sequence>MRRSGLHRNLTCGLAIGLAVLALRAEAPRPLILHTAHTTLFLQQDQQVRLRYFGPRLADADLCALPAGGEAFHAAYGDQNAFGGLAVTHDNGDPTLDLACTGSSQVQEATGSILTTLEFKDRTHPFYLSVFIRAHQDSDTFDTWTRIRHEEGRPLTLHRADSAAMLFDHMPETAWVTSFPSSWASEGRRSGTALGTERSLTLENRAGVRGAFGTNPSFLLSLDGPAAETTGRVIAGALAWSGAWHISLRRDVDGLMSLEAGLNAANLSYHLKPRTPFETPHFLFTFSAQGKGQASRNLHRWARKVGLRDGDKLRPILLNSWEGAYFTFDEARLLKMMDGVKTMGGEMFVVDDGWFGNGAFARDDDKRGLGDWQVNATKLPHGLSYLAKEAESRGLKFGLWVEPEMANTESQLVKDHPDWILQTAGRPLNKGRGGTQVVLDLSNPKVQDFIVGFMDKLLTEHPGISYIKWDANADFLNVGSTFLGPQDQSHIWVEYTRGLYSVLGRIQAKHPAVLFKDCASGGGRMDYGNLAYAHEFWTSDNTDALQRLFIQWSASHVYPANAMASHVTVVPNHTTGRTVPLKFRFDVAMTGRLGFELDPAKMSAEDLAFSKSAVDVYKGIRPVVQQGDLYRLLSPFDGPFAALMYVAEDRGRAVVFSYSLRHLVGQELNSLRLQGLDPEATYTIRELNGLPKRRHSAWEGRTFSGRTLLEMGLPVDLNHEYDSAVFELVKVQG</sequence>
<comment type="similarity">
    <text evidence="5">Belongs to the glycosyl hydrolase.</text>
</comment>
<proteinExistence type="inferred from homology"/>
<dbReference type="InterPro" id="IPR013780">
    <property type="entry name" value="Glyco_hydro_b"/>
</dbReference>
<dbReference type="Pfam" id="PF16874">
    <property type="entry name" value="Glyco_hydro_36C"/>
    <property type="match status" value="1"/>
</dbReference>
<evidence type="ECO:0000313" key="8">
    <source>
        <dbReference type="EMBL" id="GLH73115.1"/>
    </source>
</evidence>